<evidence type="ECO:0000313" key="9">
    <source>
        <dbReference type="EMBL" id="KPV42418.1"/>
    </source>
</evidence>
<evidence type="ECO:0008006" key="11">
    <source>
        <dbReference type="Google" id="ProtNLM"/>
    </source>
</evidence>
<dbReference type="InterPro" id="IPR012000">
    <property type="entry name" value="Thiamin_PyroP_enz_cen_dom"/>
</dbReference>
<dbReference type="Pfam" id="PF02776">
    <property type="entry name" value="TPP_enzyme_N"/>
    <property type="match status" value="1"/>
</dbReference>
<protein>
    <recommendedName>
        <fullName evidence="11">Benzoylformate decarboxylase</fullName>
    </recommendedName>
</protein>
<sequence>MLGRDCVLEAFRTYGVEYLFGNPGTTELPLMDGLVNYPDIEYILALHEDVAVGMAAGYAQASGKAGVVNLHITPGLAHGLGNLYDAWRAHVPLVLTAGQHDSRLALQEPALVGDLVSLAKPFTKWAYEIRHPDEIGMAVQRAFKVALTPPMGPVFLSLPSDVMMAETSRGPMPLTVIEVSGSPGEAAVGEAARTLVEAAHPVLIVGDGVAQAGAVGEMVQLAEVIGCEVYSEHQGAALSFPYTHPQFFGRGLPNGPYLQRILADADVVMFVGVTSQAPLLYFADPVIPPHTRVIHVDCNAWEIGKNNHVDVALLGDIRKIAAQLAEAVKNAGAAEFFQRRERRLAEIADRQKARADKLREEREAGRTQKPLSPAHIMAELNELWDDHTFLVDESVTTGRYVHGYLKIDRVDSVIALKGGGLGYGMPAALGAQLARPDERVVAVIGDGSALYVIQALWNASKYNLPVVYLIVNNTSYMILKGGLRRLNGPARAAGVYPGMDLVGPEIDFVTCANAFGVEAVRVENPEDVRPALEQALAKRRPYLIDFVIDKEVKEFLQ</sequence>
<dbReference type="RefSeq" id="WP_054970486.1">
    <property type="nucleotide sequence ID" value="NZ_LJCO01000077.1"/>
</dbReference>
<dbReference type="InterPro" id="IPR029035">
    <property type="entry name" value="DHS-like_NAD/FAD-binding_dom"/>
</dbReference>
<evidence type="ECO:0000259" key="8">
    <source>
        <dbReference type="Pfam" id="PF02776"/>
    </source>
</evidence>
<feature type="domain" description="Thiamine pyrophosphate enzyme TPP-binding" evidence="7">
    <location>
        <begin position="402"/>
        <end position="546"/>
    </location>
</feature>
<dbReference type="InterPro" id="IPR012001">
    <property type="entry name" value="Thiamin_PyroP_enz_TPP-bd_dom"/>
</dbReference>
<dbReference type="EMBL" id="LJCO01000077">
    <property type="protein sequence ID" value="KPV42418.1"/>
    <property type="molecule type" value="Genomic_DNA"/>
</dbReference>
<evidence type="ECO:0000256" key="3">
    <source>
        <dbReference type="ARBA" id="ARBA00023052"/>
    </source>
</evidence>
<dbReference type="CDD" id="cd07035">
    <property type="entry name" value="TPP_PYR_POX_like"/>
    <property type="match status" value="1"/>
</dbReference>
<dbReference type="GO" id="GO:0009099">
    <property type="term" value="P:L-valine biosynthetic process"/>
    <property type="evidence" value="ECO:0007669"/>
    <property type="project" value="TreeGrafter"/>
</dbReference>
<dbReference type="Pfam" id="PF02775">
    <property type="entry name" value="TPP_enzyme_C"/>
    <property type="match status" value="1"/>
</dbReference>
<evidence type="ECO:0000313" key="10">
    <source>
        <dbReference type="Proteomes" id="UP000050482"/>
    </source>
</evidence>
<feature type="coiled-coil region" evidence="5">
    <location>
        <begin position="341"/>
        <end position="368"/>
    </location>
</feature>
<dbReference type="PANTHER" id="PTHR18968">
    <property type="entry name" value="THIAMINE PYROPHOSPHATE ENZYMES"/>
    <property type="match status" value="1"/>
</dbReference>
<dbReference type="Gene3D" id="3.40.50.1220">
    <property type="entry name" value="TPP-binding domain"/>
    <property type="match status" value="1"/>
</dbReference>
<dbReference type="InterPro" id="IPR000399">
    <property type="entry name" value="TPP-bd_CS"/>
</dbReference>
<dbReference type="PATRIC" id="fig|471514.4.peg.4991"/>
<accession>A0A0P9EI49</accession>
<dbReference type="GO" id="GO:0003984">
    <property type="term" value="F:acetolactate synthase activity"/>
    <property type="evidence" value="ECO:0007669"/>
    <property type="project" value="TreeGrafter"/>
</dbReference>
<keyword evidence="10" id="KW-1185">Reference proteome</keyword>
<dbReference type="AlphaFoldDB" id="A0A0P9EI49"/>
<dbReference type="InterPro" id="IPR029061">
    <property type="entry name" value="THDP-binding"/>
</dbReference>
<keyword evidence="5" id="KW-0175">Coiled coil</keyword>
<dbReference type="PANTHER" id="PTHR18968:SF13">
    <property type="entry name" value="ACETOLACTATE SYNTHASE CATALYTIC SUBUNIT, MITOCHONDRIAL"/>
    <property type="match status" value="1"/>
</dbReference>
<dbReference type="GO" id="GO:0000287">
    <property type="term" value="F:magnesium ion binding"/>
    <property type="evidence" value="ECO:0007669"/>
    <property type="project" value="InterPro"/>
</dbReference>
<evidence type="ECO:0000256" key="4">
    <source>
        <dbReference type="RuleBase" id="RU362132"/>
    </source>
</evidence>
<evidence type="ECO:0000256" key="1">
    <source>
        <dbReference type="ARBA" id="ARBA00001964"/>
    </source>
</evidence>
<dbReference type="GO" id="GO:0050660">
    <property type="term" value="F:flavin adenine dinucleotide binding"/>
    <property type="evidence" value="ECO:0007669"/>
    <property type="project" value="TreeGrafter"/>
</dbReference>
<evidence type="ECO:0000256" key="5">
    <source>
        <dbReference type="SAM" id="Coils"/>
    </source>
</evidence>
<gene>
    <name evidence="9" type="ORF">AN477_17610</name>
</gene>
<dbReference type="GO" id="GO:0030976">
    <property type="term" value="F:thiamine pyrophosphate binding"/>
    <property type="evidence" value="ECO:0007669"/>
    <property type="project" value="InterPro"/>
</dbReference>
<dbReference type="GO" id="GO:0009097">
    <property type="term" value="P:isoleucine biosynthetic process"/>
    <property type="evidence" value="ECO:0007669"/>
    <property type="project" value="TreeGrafter"/>
</dbReference>
<dbReference type="Pfam" id="PF00205">
    <property type="entry name" value="TPP_enzyme_M"/>
    <property type="match status" value="1"/>
</dbReference>
<feature type="domain" description="Thiamine pyrophosphate enzyme central" evidence="6">
    <location>
        <begin position="190"/>
        <end position="324"/>
    </location>
</feature>
<dbReference type="SUPFAM" id="SSF52467">
    <property type="entry name" value="DHS-like NAD/FAD-binding domain"/>
    <property type="match status" value="1"/>
</dbReference>
<feature type="domain" description="Thiamine pyrophosphate enzyme N-terminal TPP-binding" evidence="8">
    <location>
        <begin position="3"/>
        <end position="106"/>
    </location>
</feature>
<dbReference type="STRING" id="471514.AN477_17610"/>
<organism evidence="9 10">
    <name type="scientific">Alicyclobacillus ferrooxydans</name>
    <dbReference type="NCBI Taxonomy" id="471514"/>
    <lineage>
        <taxon>Bacteria</taxon>
        <taxon>Bacillati</taxon>
        <taxon>Bacillota</taxon>
        <taxon>Bacilli</taxon>
        <taxon>Bacillales</taxon>
        <taxon>Alicyclobacillaceae</taxon>
        <taxon>Alicyclobacillus</taxon>
    </lineage>
</organism>
<comment type="cofactor">
    <cofactor evidence="1">
        <name>thiamine diphosphate</name>
        <dbReference type="ChEBI" id="CHEBI:58937"/>
    </cofactor>
</comment>
<comment type="similarity">
    <text evidence="2 4">Belongs to the TPP enzyme family.</text>
</comment>
<dbReference type="InterPro" id="IPR011766">
    <property type="entry name" value="TPP_enzyme_TPP-bd"/>
</dbReference>
<dbReference type="InterPro" id="IPR045229">
    <property type="entry name" value="TPP_enz"/>
</dbReference>
<dbReference type="PROSITE" id="PS00187">
    <property type="entry name" value="TPP_ENZYMES"/>
    <property type="match status" value="1"/>
</dbReference>
<dbReference type="Proteomes" id="UP000050482">
    <property type="component" value="Unassembled WGS sequence"/>
</dbReference>
<reference evidence="9 10" key="1">
    <citation type="submission" date="2015-09" db="EMBL/GenBank/DDBJ databases">
        <title>Draft genome sequence of Alicyclobacillus ferrooxydans DSM 22381.</title>
        <authorList>
            <person name="Hemp J."/>
        </authorList>
    </citation>
    <scope>NUCLEOTIDE SEQUENCE [LARGE SCALE GENOMIC DNA]</scope>
    <source>
        <strain evidence="9 10">TC-34</strain>
    </source>
</reference>
<dbReference type="CDD" id="cd02002">
    <property type="entry name" value="TPP_BFDC"/>
    <property type="match status" value="1"/>
</dbReference>
<comment type="caution">
    <text evidence="9">The sequence shown here is derived from an EMBL/GenBank/DDBJ whole genome shotgun (WGS) entry which is preliminary data.</text>
</comment>
<evidence type="ECO:0000259" key="7">
    <source>
        <dbReference type="Pfam" id="PF02775"/>
    </source>
</evidence>
<keyword evidence="3 4" id="KW-0786">Thiamine pyrophosphate</keyword>
<dbReference type="OrthoDB" id="4494979at2"/>
<proteinExistence type="inferred from homology"/>
<evidence type="ECO:0000256" key="2">
    <source>
        <dbReference type="ARBA" id="ARBA00007812"/>
    </source>
</evidence>
<dbReference type="SUPFAM" id="SSF52518">
    <property type="entry name" value="Thiamin diphosphate-binding fold (THDP-binding)"/>
    <property type="match status" value="2"/>
</dbReference>
<dbReference type="GO" id="GO:0005948">
    <property type="term" value="C:acetolactate synthase complex"/>
    <property type="evidence" value="ECO:0007669"/>
    <property type="project" value="TreeGrafter"/>
</dbReference>
<dbReference type="Gene3D" id="3.40.50.970">
    <property type="match status" value="2"/>
</dbReference>
<evidence type="ECO:0000259" key="6">
    <source>
        <dbReference type="Pfam" id="PF00205"/>
    </source>
</evidence>
<name>A0A0P9EI49_9BACL</name>